<dbReference type="EMBL" id="CAUYUJ010014905">
    <property type="protein sequence ID" value="CAK0847517.1"/>
    <property type="molecule type" value="Genomic_DNA"/>
</dbReference>
<dbReference type="InterPro" id="IPR008754">
    <property type="entry name" value="Peptidase_M43"/>
</dbReference>
<keyword evidence="7" id="KW-0482">Metalloprotease</keyword>
<keyword evidence="8" id="KW-1015">Disulfide bond</keyword>
<comment type="caution">
    <text evidence="10">The sequence shown here is derived from an EMBL/GenBank/DDBJ whole genome shotgun (WGS) entry which is preliminary data.</text>
</comment>
<evidence type="ECO:0000256" key="3">
    <source>
        <dbReference type="ARBA" id="ARBA00022723"/>
    </source>
</evidence>
<dbReference type="Gene3D" id="3.40.390.10">
    <property type="entry name" value="Collagenase (Catalytic Domain)"/>
    <property type="match status" value="1"/>
</dbReference>
<evidence type="ECO:0000256" key="1">
    <source>
        <dbReference type="ARBA" id="ARBA00008721"/>
    </source>
</evidence>
<keyword evidence="2" id="KW-0645">Protease</keyword>
<dbReference type="PANTHER" id="PTHR47466">
    <property type="match status" value="1"/>
</dbReference>
<protein>
    <recommendedName>
        <fullName evidence="9">Peptidase M43 pregnancy-associated plasma-A domain-containing protein</fullName>
    </recommendedName>
</protein>
<keyword evidence="11" id="KW-1185">Reference proteome</keyword>
<evidence type="ECO:0000256" key="6">
    <source>
        <dbReference type="ARBA" id="ARBA00022833"/>
    </source>
</evidence>
<dbReference type="SUPFAM" id="SSF55486">
    <property type="entry name" value="Metalloproteases ('zincins'), catalytic domain"/>
    <property type="match status" value="1"/>
</dbReference>
<keyword evidence="5" id="KW-0378">Hydrolase</keyword>
<keyword evidence="3" id="KW-0479">Metal-binding</keyword>
<dbReference type="PANTHER" id="PTHR47466:SF1">
    <property type="entry name" value="METALLOPROTEASE MEP1 (AFU_ORTHOLOGUE AFUA_1G07730)-RELATED"/>
    <property type="match status" value="1"/>
</dbReference>
<organism evidence="10 11">
    <name type="scientific">Prorocentrum cordatum</name>
    <dbReference type="NCBI Taxonomy" id="2364126"/>
    <lineage>
        <taxon>Eukaryota</taxon>
        <taxon>Sar</taxon>
        <taxon>Alveolata</taxon>
        <taxon>Dinophyceae</taxon>
        <taxon>Prorocentrales</taxon>
        <taxon>Prorocentraceae</taxon>
        <taxon>Prorocentrum</taxon>
    </lineage>
</organism>
<evidence type="ECO:0000256" key="7">
    <source>
        <dbReference type="ARBA" id="ARBA00023049"/>
    </source>
</evidence>
<evidence type="ECO:0000313" key="11">
    <source>
        <dbReference type="Proteomes" id="UP001189429"/>
    </source>
</evidence>
<comment type="similarity">
    <text evidence="1">Belongs to the peptidase M43B family.</text>
</comment>
<keyword evidence="4" id="KW-0732">Signal</keyword>
<evidence type="ECO:0000313" key="10">
    <source>
        <dbReference type="EMBL" id="CAK0847517.1"/>
    </source>
</evidence>
<sequence length="535" mass="58701">MAVRELNRPPRLRMGGSRSRGGAAARALLSACLASAVPVLRGIKVSDTSLLQASVRAGDDPAEDLVQALHTYPESPVAYETIGEALGAAAPGGADAARAELTGVSPQKTDPLHAYRTVSDEIGRGANSTMVHSHQILKYVSTLKSAPRLHQAGCLFLPSDKSWQAFYSHLEHPYPPMFAEMVANAYYPNCASKSVSGVTMERCADGNVRSSDGCIKVQLIGMGGHVRIYASDGHIGLPYSWSSHMTRKSTSLTAKKDQQVVVQKMPIDRCSPSVTLAPLAEVPKNKKLLLPTRVIMCTKPGRELPEGFTELVKDQIRWTNQGYAGMNAYNRMYFDSERPQQTDMQIEFDLKAVEVQRDEQCATQTFSDIKNAAKFNVNGSAWMTIVLVADDMTGVLGMSTFPTEAEETANNLLVAISVRGLRHWQKFSSESWDPAYEEGHTMTHEVGHALGVFHTFEAGCSKEGDQVPDTVPEAYPHYTCQTGKSCGDDDDPVHNFMDYVPDSCMAGFTEHQKRRAWCIMEKYRPTIFAAALRDV</sequence>
<accession>A0ABN9TND3</accession>
<keyword evidence="6" id="KW-0862">Zinc</keyword>
<proteinExistence type="inferred from homology"/>
<dbReference type="Pfam" id="PF05572">
    <property type="entry name" value="Peptidase_M43"/>
    <property type="match status" value="1"/>
</dbReference>
<evidence type="ECO:0000259" key="9">
    <source>
        <dbReference type="Pfam" id="PF05572"/>
    </source>
</evidence>
<evidence type="ECO:0000256" key="2">
    <source>
        <dbReference type="ARBA" id="ARBA00022670"/>
    </source>
</evidence>
<reference evidence="10" key="1">
    <citation type="submission" date="2023-10" db="EMBL/GenBank/DDBJ databases">
        <authorList>
            <person name="Chen Y."/>
            <person name="Shah S."/>
            <person name="Dougan E. K."/>
            <person name="Thang M."/>
            <person name="Chan C."/>
        </authorList>
    </citation>
    <scope>NUCLEOTIDE SEQUENCE [LARGE SCALE GENOMIC DNA]</scope>
</reference>
<evidence type="ECO:0000256" key="5">
    <source>
        <dbReference type="ARBA" id="ARBA00022801"/>
    </source>
</evidence>
<gene>
    <name evidence="10" type="ORF">PCOR1329_LOCUS40693</name>
</gene>
<evidence type="ECO:0000256" key="8">
    <source>
        <dbReference type="ARBA" id="ARBA00023157"/>
    </source>
</evidence>
<dbReference type="Proteomes" id="UP001189429">
    <property type="component" value="Unassembled WGS sequence"/>
</dbReference>
<evidence type="ECO:0000256" key="4">
    <source>
        <dbReference type="ARBA" id="ARBA00022729"/>
    </source>
</evidence>
<dbReference type="InterPro" id="IPR024079">
    <property type="entry name" value="MetalloPept_cat_dom_sf"/>
</dbReference>
<feature type="domain" description="Peptidase M43 pregnancy-associated plasma-A" evidence="9">
    <location>
        <begin position="437"/>
        <end position="515"/>
    </location>
</feature>
<name>A0ABN9TND3_9DINO</name>